<dbReference type="PANTHER" id="PTHR46345:SF8">
    <property type="entry name" value="FORMIN 3, ISOFORM B"/>
    <property type="match status" value="1"/>
</dbReference>
<keyword evidence="3" id="KW-1185">Reference proteome</keyword>
<sequence length="265" mass="29465">MMSSKRNLRALSNLTIILPPENKNIVRPCSTSDSDVVKAALSETPPSGCDVKTAGDQQLYVGDFAEQYHACDEGTVVLQNQSNDDCANANQYQSVTEYSYSRQNQSLEGEVVTMQNQSMNEGTVAKQPECGRKVKDGKPDLKQRKSESRLANIISDITLSQSLVQLLRDPTVFNFSRLRTKLKSDDRRWMSGFLKLGGLEMLFEGLQSFGSYSGTFSNLVQRLECVMCIKTVMNSQLGLNTLTTSNKFGEKFATGETILAFYFVL</sequence>
<evidence type="ECO:0000313" key="2">
    <source>
        <dbReference type="EMBL" id="KAH3836364.1"/>
    </source>
</evidence>
<dbReference type="GO" id="GO:0003779">
    <property type="term" value="F:actin binding"/>
    <property type="evidence" value="ECO:0007669"/>
    <property type="project" value="InterPro"/>
</dbReference>
<dbReference type="AlphaFoldDB" id="A0A9D4KBB4"/>
<reference evidence="2" key="2">
    <citation type="submission" date="2020-11" db="EMBL/GenBank/DDBJ databases">
        <authorList>
            <person name="McCartney M.A."/>
            <person name="Auch B."/>
            <person name="Kono T."/>
            <person name="Mallez S."/>
            <person name="Becker A."/>
            <person name="Gohl D.M."/>
            <person name="Silverstein K.A.T."/>
            <person name="Koren S."/>
            <person name="Bechman K.B."/>
            <person name="Herman A."/>
            <person name="Abrahante J.E."/>
            <person name="Garbe J."/>
        </authorList>
    </citation>
    <scope>NUCLEOTIDE SEQUENCE</scope>
    <source>
        <strain evidence="2">Duluth1</strain>
        <tissue evidence="2">Whole animal</tissue>
    </source>
</reference>
<gene>
    <name evidence="2" type="ORF">DPMN_109734</name>
</gene>
<dbReference type="PANTHER" id="PTHR46345">
    <property type="entry name" value="INVERTED FORMIN-2"/>
    <property type="match status" value="1"/>
</dbReference>
<dbReference type="GO" id="GO:0031267">
    <property type="term" value="F:small GTPase binding"/>
    <property type="evidence" value="ECO:0007669"/>
    <property type="project" value="InterPro"/>
</dbReference>
<dbReference type="SUPFAM" id="SSF48371">
    <property type="entry name" value="ARM repeat"/>
    <property type="match status" value="1"/>
</dbReference>
<evidence type="ECO:0000313" key="3">
    <source>
        <dbReference type="Proteomes" id="UP000828390"/>
    </source>
</evidence>
<accession>A0A9D4KBB4</accession>
<evidence type="ECO:0000259" key="1">
    <source>
        <dbReference type="Pfam" id="PF06371"/>
    </source>
</evidence>
<dbReference type="InterPro" id="IPR010473">
    <property type="entry name" value="GTPase-bd"/>
</dbReference>
<dbReference type="Pfam" id="PF06371">
    <property type="entry name" value="Drf_GBD"/>
    <property type="match status" value="1"/>
</dbReference>
<feature type="domain" description="Formin GTPase-binding" evidence="1">
    <location>
        <begin position="160"/>
        <end position="242"/>
    </location>
</feature>
<organism evidence="2 3">
    <name type="scientific">Dreissena polymorpha</name>
    <name type="common">Zebra mussel</name>
    <name type="synonym">Mytilus polymorpha</name>
    <dbReference type="NCBI Taxonomy" id="45954"/>
    <lineage>
        <taxon>Eukaryota</taxon>
        <taxon>Metazoa</taxon>
        <taxon>Spiralia</taxon>
        <taxon>Lophotrochozoa</taxon>
        <taxon>Mollusca</taxon>
        <taxon>Bivalvia</taxon>
        <taxon>Autobranchia</taxon>
        <taxon>Heteroconchia</taxon>
        <taxon>Euheterodonta</taxon>
        <taxon>Imparidentia</taxon>
        <taxon>Neoheterodontei</taxon>
        <taxon>Myida</taxon>
        <taxon>Dreissenoidea</taxon>
        <taxon>Dreissenidae</taxon>
        <taxon>Dreissena</taxon>
    </lineage>
</organism>
<dbReference type="InterPro" id="IPR016024">
    <property type="entry name" value="ARM-type_fold"/>
</dbReference>
<comment type="caution">
    <text evidence="2">The sequence shown here is derived from an EMBL/GenBank/DDBJ whole genome shotgun (WGS) entry which is preliminary data.</text>
</comment>
<name>A0A9D4KBB4_DREPO</name>
<dbReference type="InterPro" id="IPR011989">
    <property type="entry name" value="ARM-like"/>
</dbReference>
<protein>
    <recommendedName>
        <fullName evidence="1">Formin GTPase-binding domain-containing protein</fullName>
    </recommendedName>
</protein>
<dbReference type="GO" id="GO:0030036">
    <property type="term" value="P:actin cytoskeleton organization"/>
    <property type="evidence" value="ECO:0007669"/>
    <property type="project" value="InterPro"/>
</dbReference>
<dbReference type="EMBL" id="JAIWYP010000004">
    <property type="protein sequence ID" value="KAH3836364.1"/>
    <property type="molecule type" value="Genomic_DNA"/>
</dbReference>
<dbReference type="Proteomes" id="UP000828390">
    <property type="component" value="Unassembled WGS sequence"/>
</dbReference>
<dbReference type="Gene3D" id="1.25.10.10">
    <property type="entry name" value="Leucine-rich Repeat Variant"/>
    <property type="match status" value="1"/>
</dbReference>
<reference evidence="2" key="1">
    <citation type="journal article" date="2019" name="bioRxiv">
        <title>The Genome of the Zebra Mussel, Dreissena polymorpha: A Resource for Invasive Species Research.</title>
        <authorList>
            <person name="McCartney M.A."/>
            <person name="Auch B."/>
            <person name="Kono T."/>
            <person name="Mallez S."/>
            <person name="Zhang Y."/>
            <person name="Obille A."/>
            <person name="Becker A."/>
            <person name="Abrahante J.E."/>
            <person name="Garbe J."/>
            <person name="Badalamenti J.P."/>
            <person name="Herman A."/>
            <person name="Mangelson H."/>
            <person name="Liachko I."/>
            <person name="Sullivan S."/>
            <person name="Sone E.D."/>
            <person name="Koren S."/>
            <person name="Silverstein K.A.T."/>
            <person name="Beckman K.B."/>
            <person name="Gohl D.M."/>
        </authorList>
    </citation>
    <scope>NUCLEOTIDE SEQUENCE</scope>
    <source>
        <strain evidence="2">Duluth1</strain>
        <tissue evidence="2">Whole animal</tissue>
    </source>
</reference>
<proteinExistence type="predicted"/>